<keyword evidence="3" id="KW-1185">Reference proteome</keyword>
<keyword evidence="1" id="KW-1133">Transmembrane helix</keyword>
<dbReference type="EMBL" id="CP025430">
    <property type="protein sequence ID" value="AUH63794.1"/>
    <property type="molecule type" value="Genomic_DNA"/>
</dbReference>
<feature type="transmembrane region" description="Helical" evidence="1">
    <location>
        <begin position="20"/>
        <end position="45"/>
    </location>
</feature>
<dbReference type="OrthoDB" id="7872651at2"/>
<evidence type="ECO:0000313" key="3">
    <source>
        <dbReference type="Proteomes" id="UP000234530"/>
    </source>
</evidence>
<accession>A0A2H5EWZ9</accession>
<keyword evidence="1" id="KW-0472">Membrane</keyword>
<gene>
    <name evidence="2" type="ORF">CX676_06175</name>
</gene>
<reference evidence="2 3" key="1">
    <citation type="journal article" date="2013" name="Antonie Van Leeuwenhoek">
        <title>Paracoccus zhejiangensis sp. nov., isolated from activated sludge in wastewater-treatment system.</title>
        <authorList>
            <person name="Wu Z.G."/>
            <person name="Zhang D.F."/>
            <person name="Liu Y.L."/>
            <person name="Wang F."/>
            <person name="Jiang X."/>
            <person name="Li C."/>
            <person name="Li S.P."/>
            <person name="Hong Q."/>
            <person name="Li W.J."/>
        </authorList>
    </citation>
    <scope>NUCLEOTIDE SEQUENCE [LARGE SCALE GENOMIC DNA]</scope>
    <source>
        <strain evidence="2 3">J6</strain>
    </source>
</reference>
<protein>
    <submittedName>
        <fullName evidence="2">Uncharacterized protein</fullName>
    </submittedName>
</protein>
<dbReference type="Proteomes" id="UP000234530">
    <property type="component" value="Chromosome"/>
</dbReference>
<dbReference type="KEGG" id="pzh:CX676_06175"/>
<keyword evidence="1" id="KW-0812">Transmembrane</keyword>
<name>A0A2H5EWZ9_9RHOB</name>
<evidence type="ECO:0000256" key="1">
    <source>
        <dbReference type="SAM" id="Phobius"/>
    </source>
</evidence>
<organism evidence="2 3">
    <name type="scientific">Paracoccus zhejiangensis</name>
    <dbReference type="NCBI Taxonomy" id="1077935"/>
    <lineage>
        <taxon>Bacteria</taxon>
        <taxon>Pseudomonadati</taxon>
        <taxon>Pseudomonadota</taxon>
        <taxon>Alphaproteobacteria</taxon>
        <taxon>Rhodobacterales</taxon>
        <taxon>Paracoccaceae</taxon>
        <taxon>Paracoccus</taxon>
    </lineage>
</organism>
<sequence length="101" mass="10976">MDQDDRDWKAAADAVPELRWLKMLVTGLAVVMGLGIIAIVVLLWMRLSQPMLPDLPASISLPEGATAEAVTFAREFIVVVTDAGEVLLYDRSGALKDRLAP</sequence>
<dbReference type="Pfam" id="PF20082">
    <property type="entry name" value="DUF6476"/>
    <property type="match status" value="1"/>
</dbReference>
<dbReference type="InterPro" id="IPR045519">
    <property type="entry name" value="DUF6476"/>
</dbReference>
<proteinExistence type="predicted"/>
<evidence type="ECO:0000313" key="2">
    <source>
        <dbReference type="EMBL" id="AUH63794.1"/>
    </source>
</evidence>
<dbReference type="AlphaFoldDB" id="A0A2H5EWZ9"/>